<evidence type="ECO:0000259" key="2">
    <source>
        <dbReference type="Pfam" id="PF04892"/>
    </source>
</evidence>
<reference evidence="3" key="1">
    <citation type="journal article" date="2014" name="Int. J. Syst. Evol. Microbiol.">
        <title>Complete genome sequence of Corynebacterium casei LMG S-19264T (=DSM 44701T), isolated from a smear-ripened cheese.</title>
        <authorList>
            <consortium name="US DOE Joint Genome Institute (JGI-PGF)"/>
            <person name="Walter F."/>
            <person name="Albersmeier A."/>
            <person name="Kalinowski J."/>
            <person name="Ruckert C."/>
        </authorList>
    </citation>
    <scope>NUCLEOTIDE SEQUENCE</scope>
    <source>
        <strain evidence="3">CGMCC 1.12754</strain>
    </source>
</reference>
<dbReference type="Pfam" id="PF04892">
    <property type="entry name" value="VanZ"/>
    <property type="match status" value="1"/>
</dbReference>
<dbReference type="InterPro" id="IPR006976">
    <property type="entry name" value="VanZ-like"/>
</dbReference>
<keyword evidence="1" id="KW-1133">Transmembrane helix</keyword>
<accession>A0A917H4V1</accession>
<feature type="domain" description="VanZ-like" evidence="2">
    <location>
        <begin position="7"/>
        <end position="153"/>
    </location>
</feature>
<dbReference type="PIRSF" id="PIRSF019083">
    <property type="entry name" value="UCP019083_VanZ"/>
    <property type="match status" value="1"/>
</dbReference>
<feature type="transmembrane region" description="Helical" evidence="1">
    <location>
        <begin position="100"/>
        <end position="117"/>
    </location>
</feature>
<organism evidence="3 4">
    <name type="scientific">Virgibacillus oceani</name>
    <dbReference type="NCBI Taxonomy" id="1479511"/>
    <lineage>
        <taxon>Bacteria</taxon>
        <taxon>Bacillati</taxon>
        <taxon>Bacillota</taxon>
        <taxon>Bacilli</taxon>
        <taxon>Bacillales</taxon>
        <taxon>Bacillaceae</taxon>
        <taxon>Virgibacillus</taxon>
    </lineage>
</organism>
<evidence type="ECO:0000313" key="4">
    <source>
        <dbReference type="Proteomes" id="UP000622860"/>
    </source>
</evidence>
<dbReference type="RefSeq" id="WP_188454150.1">
    <property type="nucleotide sequence ID" value="NZ_BMFR01000002.1"/>
</dbReference>
<feature type="transmembrane region" description="Helical" evidence="1">
    <location>
        <begin position="6"/>
        <end position="22"/>
    </location>
</feature>
<evidence type="ECO:0000256" key="1">
    <source>
        <dbReference type="SAM" id="Phobius"/>
    </source>
</evidence>
<comment type="caution">
    <text evidence="3">The sequence shown here is derived from an EMBL/GenBank/DDBJ whole genome shotgun (WGS) entry which is preliminary data.</text>
</comment>
<dbReference type="InterPro" id="IPR016747">
    <property type="entry name" value="Phosphotransbutyrylase"/>
</dbReference>
<keyword evidence="1" id="KW-0472">Membrane</keyword>
<gene>
    <name evidence="3" type="ORF">GCM10011398_09040</name>
</gene>
<dbReference type="EMBL" id="BMFR01000002">
    <property type="protein sequence ID" value="GGG67463.1"/>
    <property type="molecule type" value="Genomic_DNA"/>
</dbReference>
<proteinExistence type="predicted"/>
<reference evidence="3" key="2">
    <citation type="submission" date="2020-09" db="EMBL/GenBank/DDBJ databases">
        <authorList>
            <person name="Sun Q."/>
            <person name="Zhou Y."/>
        </authorList>
    </citation>
    <scope>NUCLEOTIDE SEQUENCE</scope>
    <source>
        <strain evidence="3">CGMCC 1.12754</strain>
    </source>
</reference>
<dbReference type="NCBIfam" id="NF037970">
    <property type="entry name" value="vanZ_1"/>
    <property type="match status" value="1"/>
</dbReference>
<feature type="transmembrane region" description="Helical" evidence="1">
    <location>
        <begin position="72"/>
        <end position="93"/>
    </location>
</feature>
<keyword evidence="4" id="KW-1185">Reference proteome</keyword>
<sequence>MQKYLYWLLPIFWMGIIFYSSATPYEDQDIKPLLSNSLDLSFLVPLFDWISFSYHHSEVSIDALGIAGFMEFFFRKGAHFTVFFVLACLLFIAIGKTTEIGNRITLFISFLVSVAYAGIDELHQGFTANRTPYVGDVIIDAFGGGTACLLLFLYVYKYGNLTTQKE</sequence>
<feature type="transmembrane region" description="Helical" evidence="1">
    <location>
        <begin position="137"/>
        <end position="156"/>
    </location>
</feature>
<dbReference type="Proteomes" id="UP000622860">
    <property type="component" value="Unassembled WGS sequence"/>
</dbReference>
<dbReference type="AlphaFoldDB" id="A0A917H4V1"/>
<protein>
    <submittedName>
        <fullName evidence="3">VanZ family protein</fullName>
    </submittedName>
</protein>
<evidence type="ECO:0000313" key="3">
    <source>
        <dbReference type="EMBL" id="GGG67463.1"/>
    </source>
</evidence>
<keyword evidence="1" id="KW-0812">Transmembrane</keyword>
<name>A0A917H4V1_9BACI</name>